<dbReference type="EMBL" id="LMWY01000063">
    <property type="protein sequence ID" value="KUN91895.1"/>
    <property type="molecule type" value="Genomic_DNA"/>
</dbReference>
<keyword evidence="3" id="KW-0347">Helicase</keyword>
<evidence type="ECO:0000313" key="3">
    <source>
        <dbReference type="EMBL" id="KUN91895.1"/>
    </source>
</evidence>
<dbReference type="Pfam" id="PF00271">
    <property type="entry name" value="Helicase_C"/>
    <property type="match status" value="1"/>
</dbReference>
<feature type="domain" description="Helicase ATP-binding" evidence="1">
    <location>
        <begin position="26"/>
        <end position="182"/>
    </location>
</feature>
<dbReference type="STRING" id="661399.AQJ67_41430"/>
<gene>
    <name evidence="3" type="ORF">AQJ67_41430</name>
</gene>
<proteinExistence type="predicted"/>
<dbReference type="Pfam" id="PF04851">
    <property type="entry name" value="ResIII"/>
    <property type="match status" value="1"/>
</dbReference>
<dbReference type="GO" id="GO:0016787">
    <property type="term" value="F:hydrolase activity"/>
    <property type="evidence" value="ECO:0007669"/>
    <property type="project" value="InterPro"/>
</dbReference>
<evidence type="ECO:0000259" key="1">
    <source>
        <dbReference type="PROSITE" id="PS51192"/>
    </source>
</evidence>
<dbReference type="InterPro" id="IPR006935">
    <property type="entry name" value="Helicase/UvrB_N"/>
</dbReference>
<comment type="caution">
    <text evidence="3">The sequence shown here is derived from an EMBL/GenBank/DDBJ whole genome shotgun (WGS) entry which is preliminary data.</text>
</comment>
<evidence type="ECO:0000313" key="4">
    <source>
        <dbReference type="Proteomes" id="UP000053429"/>
    </source>
</evidence>
<dbReference type="Gene3D" id="3.40.50.300">
    <property type="entry name" value="P-loop containing nucleotide triphosphate hydrolases"/>
    <property type="match status" value="2"/>
</dbReference>
<keyword evidence="3" id="KW-0378">Hydrolase</keyword>
<dbReference type="AlphaFoldDB" id="A0A101TGE0"/>
<name>A0A101TGE0_9ACTN</name>
<dbReference type="GO" id="GO:0005524">
    <property type="term" value="F:ATP binding"/>
    <property type="evidence" value="ECO:0007669"/>
    <property type="project" value="InterPro"/>
</dbReference>
<dbReference type="InterPro" id="IPR014001">
    <property type="entry name" value="Helicase_ATP-bd"/>
</dbReference>
<reference evidence="3 4" key="1">
    <citation type="submission" date="2015-10" db="EMBL/GenBank/DDBJ databases">
        <title>Draft genome sequence of Streptomyces caeruleatus NRRL B-24802, type strain for the species Streptomyces caeruleatus.</title>
        <authorList>
            <person name="Ruckert C."/>
            <person name="Winkler A."/>
            <person name="Kalinowski J."/>
            <person name="Kampfer P."/>
            <person name="Glaeser S."/>
        </authorList>
    </citation>
    <scope>NUCLEOTIDE SEQUENCE [LARGE SCALE GENOMIC DNA]</scope>
    <source>
        <strain evidence="3 4">NRRL B-24802</strain>
    </source>
</reference>
<dbReference type="SMART" id="SM00487">
    <property type="entry name" value="DEXDc"/>
    <property type="match status" value="1"/>
</dbReference>
<keyword evidence="3" id="KW-0547">Nucleotide-binding</keyword>
<feature type="domain" description="Helicase C-terminal" evidence="2">
    <location>
        <begin position="235"/>
        <end position="382"/>
    </location>
</feature>
<accession>A0A101TGE0</accession>
<dbReference type="GO" id="GO:0000403">
    <property type="term" value="F:Y-form DNA binding"/>
    <property type="evidence" value="ECO:0007669"/>
    <property type="project" value="TreeGrafter"/>
</dbReference>
<dbReference type="OrthoDB" id="9776021at2"/>
<dbReference type="GO" id="GO:0036121">
    <property type="term" value="F:double-stranded DNA helicase activity"/>
    <property type="evidence" value="ECO:0007669"/>
    <property type="project" value="TreeGrafter"/>
</dbReference>
<organism evidence="3 4">
    <name type="scientific">Streptomyces caeruleatus</name>
    <dbReference type="NCBI Taxonomy" id="661399"/>
    <lineage>
        <taxon>Bacteria</taxon>
        <taxon>Bacillati</taxon>
        <taxon>Actinomycetota</taxon>
        <taxon>Actinomycetes</taxon>
        <taxon>Kitasatosporales</taxon>
        <taxon>Streptomycetaceae</taxon>
        <taxon>Streptomyces</taxon>
    </lineage>
</organism>
<dbReference type="InterPro" id="IPR001650">
    <property type="entry name" value="Helicase_C-like"/>
</dbReference>
<dbReference type="InterPro" id="IPR050742">
    <property type="entry name" value="Helicase_Restrict-Modif_Enz"/>
</dbReference>
<dbReference type="PROSITE" id="PS51194">
    <property type="entry name" value="HELICASE_CTER"/>
    <property type="match status" value="1"/>
</dbReference>
<keyword evidence="3" id="KW-0067">ATP-binding</keyword>
<dbReference type="GO" id="GO:0061749">
    <property type="term" value="F:forked DNA-dependent helicase activity"/>
    <property type="evidence" value="ECO:0007669"/>
    <property type="project" value="TreeGrafter"/>
</dbReference>
<dbReference type="PROSITE" id="PS51192">
    <property type="entry name" value="HELICASE_ATP_BIND_1"/>
    <property type="match status" value="1"/>
</dbReference>
<dbReference type="Proteomes" id="UP000053429">
    <property type="component" value="Unassembled WGS sequence"/>
</dbReference>
<dbReference type="SUPFAM" id="SSF52540">
    <property type="entry name" value="P-loop containing nucleoside triphosphate hydrolases"/>
    <property type="match status" value="1"/>
</dbReference>
<protein>
    <submittedName>
        <fullName evidence="3">DEAD/DEAH box helicase</fullName>
    </submittedName>
</protein>
<dbReference type="InterPro" id="IPR027417">
    <property type="entry name" value="P-loop_NTPase"/>
</dbReference>
<keyword evidence="4" id="KW-1185">Reference proteome</keyword>
<dbReference type="PANTHER" id="PTHR47396:SF1">
    <property type="entry name" value="ATP-DEPENDENT HELICASE IRC3-RELATED"/>
    <property type="match status" value="1"/>
</dbReference>
<evidence type="ECO:0000259" key="2">
    <source>
        <dbReference type="PROSITE" id="PS51194"/>
    </source>
</evidence>
<dbReference type="PANTHER" id="PTHR47396">
    <property type="entry name" value="TYPE I RESTRICTION ENZYME ECOKI R PROTEIN"/>
    <property type="match status" value="1"/>
</dbReference>
<sequence>MTAMSDTPETFTPRPYQAEAIHALITGWTGPNNRLAVVLPTGAGKTVVFANLISQLLAKLGGQRALVIAHREELIEQAAAKIRAVRPDLRVGIVKAERDEHHDVDVIVASVQTLAVEKRRTAIRDIGVVIVDECHHAAAPSYMTVLQHFGAWRGVPTAGFTATLTRADGGLSDVWQDVVYQLDILDLITAGHLVDVRGKRVIVGDLDLDKVKTRGGDLQEGQLGRALEESSAAATIAQAYREHAADRPGVVFTPTVNSAKVVAQAMTAAGVPTGVVWGDMPKEDRTATLKRYQAGDFQALANCMVLTEGFDAPHTSCAVIARPTKSPGLYVQMAGRALRLADGKKDALILDVMGASTRHKLASLVDMSDRLPAEPKEGQSLREAAEEPQYVPTAPGVLEVEDINLFADSPVRWLRTYNGTWFIPAGDDKLLFLLPDLAERGYRLRMWQDGEIVTPARDMAYPLADAMQWTEVHARRIAPRQFVSRDSRWRAAAPSQKQLAYCRFNRIVVPRGSTAGDVSDLQASHRASGRIDRQTAQFAA</sequence>
<dbReference type="SMART" id="SM00490">
    <property type="entry name" value="HELICc"/>
    <property type="match status" value="1"/>
</dbReference>